<gene>
    <name evidence="2" type="ORF">I7I51_05815</name>
</gene>
<sequence length="209" mass="23503">MDNIIIALRTSQMLRRWLEALDKALGGNELIYAFSPITMISPAGYLAVSYFRNRAMTEDIDAIIDPEYASDEELLRMMHTVMVEVGRDLNFGEHWINDSVALLLTQPARKSLFSDAEKQNIVLWSVGLGDKSPASLRQAPTSQNFTDTEDVMVILNTLINQNNGPLERDAIQRLNRNGLDIVIADRVLDQVAEVYGKRYGNSPFAKTKN</sequence>
<proteinExistence type="predicted"/>
<evidence type="ECO:0000313" key="3">
    <source>
        <dbReference type="Proteomes" id="UP000663671"/>
    </source>
</evidence>
<reference evidence="2" key="1">
    <citation type="submission" date="2021-01" db="EMBL/GenBank/DDBJ databases">
        <title>Chromosome-level genome assembly of a human fungal pathogen reveals clustering of transcriptionally co-regulated genes.</title>
        <authorList>
            <person name="Voorhies M."/>
            <person name="Cohen S."/>
            <person name="Shea T.P."/>
            <person name="Petrus S."/>
            <person name="Munoz J.F."/>
            <person name="Poplawski S."/>
            <person name="Goldman W.E."/>
            <person name="Michael T."/>
            <person name="Cuomo C.A."/>
            <person name="Sil A."/>
            <person name="Beyhan S."/>
        </authorList>
    </citation>
    <scope>NUCLEOTIDE SEQUENCE</scope>
    <source>
        <strain evidence="2">WU24</strain>
    </source>
</reference>
<name>A0A8A1M3I3_AJECA</name>
<accession>A0A8A1M3I3</accession>
<dbReference type="OrthoDB" id="3348320at2759"/>
<dbReference type="VEuPathDB" id="FungiDB:I7I51_05815"/>
<feature type="domain" description="PH" evidence="1">
    <location>
        <begin position="1"/>
        <end position="26"/>
    </location>
</feature>
<dbReference type="AlphaFoldDB" id="A0A8A1M3I3"/>
<protein>
    <recommendedName>
        <fullName evidence="1">PH domain-containing protein</fullName>
    </recommendedName>
</protein>
<dbReference type="PROSITE" id="PS50003">
    <property type="entry name" value="PH_DOMAIN"/>
    <property type="match status" value="1"/>
</dbReference>
<organism evidence="2 3">
    <name type="scientific">Ajellomyces capsulatus</name>
    <name type="common">Darling's disease fungus</name>
    <name type="synonym">Histoplasma capsulatum</name>
    <dbReference type="NCBI Taxonomy" id="5037"/>
    <lineage>
        <taxon>Eukaryota</taxon>
        <taxon>Fungi</taxon>
        <taxon>Dikarya</taxon>
        <taxon>Ascomycota</taxon>
        <taxon>Pezizomycotina</taxon>
        <taxon>Eurotiomycetes</taxon>
        <taxon>Eurotiomycetidae</taxon>
        <taxon>Onygenales</taxon>
        <taxon>Ajellomycetaceae</taxon>
        <taxon>Histoplasma</taxon>
    </lineage>
</organism>
<dbReference type="InterPro" id="IPR001849">
    <property type="entry name" value="PH_domain"/>
</dbReference>
<evidence type="ECO:0000313" key="2">
    <source>
        <dbReference type="EMBL" id="QSS61008.1"/>
    </source>
</evidence>
<dbReference type="Proteomes" id="UP000663671">
    <property type="component" value="Chromosome 4"/>
</dbReference>
<evidence type="ECO:0000259" key="1">
    <source>
        <dbReference type="PROSITE" id="PS50003"/>
    </source>
</evidence>
<dbReference type="EMBL" id="CP069110">
    <property type="protein sequence ID" value="QSS61008.1"/>
    <property type="molecule type" value="Genomic_DNA"/>
</dbReference>